<protein>
    <submittedName>
        <fullName evidence="1">Uncharacterized protein</fullName>
    </submittedName>
</protein>
<comment type="caution">
    <text evidence="1">The sequence shown here is derived from an EMBL/GenBank/DDBJ whole genome shotgun (WGS) entry which is preliminary data.</text>
</comment>
<gene>
    <name evidence="1" type="ORF">ANE_LOCUS9370</name>
</gene>
<organism evidence="1 2">
    <name type="scientific">Arabis nemorensis</name>
    <dbReference type="NCBI Taxonomy" id="586526"/>
    <lineage>
        <taxon>Eukaryota</taxon>
        <taxon>Viridiplantae</taxon>
        <taxon>Streptophyta</taxon>
        <taxon>Embryophyta</taxon>
        <taxon>Tracheophyta</taxon>
        <taxon>Spermatophyta</taxon>
        <taxon>Magnoliopsida</taxon>
        <taxon>eudicotyledons</taxon>
        <taxon>Gunneridae</taxon>
        <taxon>Pentapetalae</taxon>
        <taxon>rosids</taxon>
        <taxon>malvids</taxon>
        <taxon>Brassicales</taxon>
        <taxon>Brassicaceae</taxon>
        <taxon>Arabideae</taxon>
        <taxon>Arabis</taxon>
    </lineage>
</organism>
<evidence type="ECO:0000313" key="1">
    <source>
        <dbReference type="EMBL" id="VVA98925.1"/>
    </source>
</evidence>
<accession>A0A565BCK9</accession>
<evidence type="ECO:0000313" key="2">
    <source>
        <dbReference type="Proteomes" id="UP000489600"/>
    </source>
</evidence>
<reference evidence="1" key="1">
    <citation type="submission" date="2019-07" db="EMBL/GenBank/DDBJ databases">
        <authorList>
            <person name="Dittberner H."/>
        </authorList>
    </citation>
    <scope>NUCLEOTIDE SEQUENCE [LARGE SCALE GENOMIC DNA]</scope>
</reference>
<dbReference type="EMBL" id="CABITT030000003">
    <property type="protein sequence ID" value="VVA98925.1"/>
    <property type="molecule type" value="Genomic_DNA"/>
</dbReference>
<keyword evidence="2" id="KW-1185">Reference proteome</keyword>
<dbReference type="Proteomes" id="UP000489600">
    <property type="component" value="Unassembled WGS sequence"/>
</dbReference>
<sequence length="89" mass="10581">MDDYLRRVMDIVDEFRISGNRKPDHEVFMELPDMTLVNLLDVLDLIGSRTRDAMLYMMQDLYLSLKIAKSQQKWCGVCKDYNHNQVDCY</sequence>
<name>A0A565BCK9_9BRAS</name>
<dbReference type="AlphaFoldDB" id="A0A565BCK9"/>
<proteinExistence type="predicted"/>